<accession>A0A5M6DQH8</accession>
<gene>
    <name evidence="2" type="ORF">F0145_07180</name>
</gene>
<dbReference type="Gene3D" id="2.70.70.10">
    <property type="entry name" value="Glucose Permease (Domain IIA)"/>
    <property type="match status" value="1"/>
</dbReference>
<dbReference type="EMBL" id="VWSF01000004">
    <property type="protein sequence ID" value="KAA5547725.1"/>
    <property type="molecule type" value="Genomic_DNA"/>
</dbReference>
<name>A0A5M6DQH8_9BACT</name>
<dbReference type="PANTHER" id="PTHR21666">
    <property type="entry name" value="PEPTIDASE-RELATED"/>
    <property type="match status" value="1"/>
</dbReference>
<dbReference type="InterPro" id="IPR018392">
    <property type="entry name" value="LysM"/>
</dbReference>
<dbReference type="SUPFAM" id="SSF54106">
    <property type="entry name" value="LysM domain"/>
    <property type="match status" value="1"/>
</dbReference>
<dbReference type="Pfam" id="PF01476">
    <property type="entry name" value="LysM"/>
    <property type="match status" value="1"/>
</dbReference>
<dbReference type="SUPFAM" id="SSF51261">
    <property type="entry name" value="Duplicated hybrid motif"/>
    <property type="match status" value="1"/>
</dbReference>
<dbReference type="AlphaFoldDB" id="A0A5M6DQH8"/>
<dbReference type="InterPro" id="IPR036779">
    <property type="entry name" value="LysM_dom_sf"/>
</dbReference>
<dbReference type="Gene3D" id="3.10.350.10">
    <property type="entry name" value="LysM domain"/>
    <property type="match status" value="1"/>
</dbReference>
<dbReference type="InterPro" id="IPR011055">
    <property type="entry name" value="Dup_hybrid_motif"/>
</dbReference>
<sequence>MLLNKLKINYLLLLIFLLVGNLPGYAQRKGNNSKSKEFFKPKSPQIKYVRPDTTVLLKYEDYPDDKSDAGRSVPFNPAKKLSIVSEDTSSLDLGQQSIVEMSEEVLVDSTWIKVAGYYAIWDTRNINPYHMDGRQIKEEIPLKLVDAANKRYSKMPLNETPVTSDFGFRGYRWHYGTDLDLNTGDSVRAVFDGVVRISKWDGGGYGNYLVVRHYNGLETLYGHLKQAIVKTGQYVKAGELIGWGGNTGRSTGSHLHFEVRYQGNPLDPERMYDFPDYALMAEEFKISAALFNYYNQVKKTSSRSRTSSARRVVTHKIRSGDTLSGIAKRYGVSVSQLTRLNGISGRTTLRPGRSIRIK</sequence>
<evidence type="ECO:0000259" key="1">
    <source>
        <dbReference type="PROSITE" id="PS51782"/>
    </source>
</evidence>
<dbReference type="InterPro" id="IPR016047">
    <property type="entry name" value="M23ase_b-sheet_dom"/>
</dbReference>
<organism evidence="2 3">
    <name type="scientific">Adhaeribacter rhizoryzae</name>
    <dbReference type="NCBI Taxonomy" id="2607907"/>
    <lineage>
        <taxon>Bacteria</taxon>
        <taxon>Pseudomonadati</taxon>
        <taxon>Bacteroidota</taxon>
        <taxon>Cytophagia</taxon>
        <taxon>Cytophagales</taxon>
        <taxon>Hymenobacteraceae</taxon>
        <taxon>Adhaeribacter</taxon>
    </lineage>
</organism>
<dbReference type="PROSITE" id="PS51782">
    <property type="entry name" value="LYSM"/>
    <property type="match status" value="1"/>
</dbReference>
<dbReference type="PANTHER" id="PTHR21666:SF270">
    <property type="entry name" value="MUREIN HYDROLASE ACTIVATOR ENVC"/>
    <property type="match status" value="1"/>
</dbReference>
<dbReference type="SMART" id="SM00257">
    <property type="entry name" value="LysM"/>
    <property type="match status" value="1"/>
</dbReference>
<feature type="domain" description="LysM" evidence="1">
    <location>
        <begin position="313"/>
        <end position="357"/>
    </location>
</feature>
<reference evidence="2 3" key="1">
    <citation type="submission" date="2019-09" db="EMBL/GenBank/DDBJ databases">
        <title>Genome sequence and assembly of Adhaeribacter sp.</title>
        <authorList>
            <person name="Chhetri G."/>
        </authorList>
    </citation>
    <scope>NUCLEOTIDE SEQUENCE [LARGE SCALE GENOMIC DNA]</scope>
    <source>
        <strain evidence="2 3">DK36</strain>
    </source>
</reference>
<dbReference type="Pfam" id="PF01551">
    <property type="entry name" value="Peptidase_M23"/>
    <property type="match status" value="1"/>
</dbReference>
<evidence type="ECO:0000313" key="3">
    <source>
        <dbReference type="Proteomes" id="UP000323426"/>
    </source>
</evidence>
<proteinExistence type="predicted"/>
<evidence type="ECO:0000313" key="2">
    <source>
        <dbReference type="EMBL" id="KAA5547725.1"/>
    </source>
</evidence>
<dbReference type="GO" id="GO:0004222">
    <property type="term" value="F:metalloendopeptidase activity"/>
    <property type="evidence" value="ECO:0007669"/>
    <property type="project" value="TreeGrafter"/>
</dbReference>
<dbReference type="Proteomes" id="UP000323426">
    <property type="component" value="Unassembled WGS sequence"/>
</dbReference>
<dbReference type="InterPro" id="IPR050570">
    <property type="entry name" value="Cell_wall_metabolism_enzyme"/>
</dbReference>
<dbReference type="CDD" id="cd00118">
    <property type="entry name" value="LysM"/>
    <property type="match status" value="1"/>
</dbReference>
<comment type="caution">
    <text evidence="2">The sequence shown here is derived from an EMBL/GenBank/DDBJ whole genome shotgun (WGS) entry which is preliminary data.</text>
</comment>
<dbReference type="RefSeq" id="WP_150087643.1">
    <property type="nucleotide sequence ID" value="NZ_VWSF01000004.1"/>
</dbReference>
<keyword evidence="3" id="KW-1185">Reference proteome</keyword>
<protein>
    <submittedName>
        <fullName evidence="2">Peptidoglycan DD-metalloendopeptidase family protein</fullName>
    </submittedName>
</protein>
<dbReference type="CDD" id="cd12797">
    <property type="entry name" value="M23_peptidase"/>
    <property type="match status" value="1"/>
</dbReference>